<name>A0A3A4ZCI1_UNCKA</name>
<protein>
    <submittedName>
        <fullName evidence="2">Uncharacterized protein</fullName>
    </submittedName>
</protein>
<keyword evidence="1" id="KW-0812">Transmembrane</keyword>
<dbReference type="Proteomes" id="UP000265540">
    <property type="component" value="Unassembled WGS sequence"/>
</dbReference>
<reference evidence="2 3" key="1">
    <citation type="journal article" date="2017" name="ISME J.">
        <title>Energy and carbon metabolisms in a deep terrestrial subsurface fluid microbial community.</title>
        <authorList>
            <person name="Momper L."/>
            <person name="Jungbluth S.P."/>
            <person name="Lee M.D."/>
            <person name="Amend J.P."/>
        </authorList>
    </citation>
    <scope>NUCLEOTIDE SEQUENCE [LARGE SCALE GENOMIC DNA]</scope>
    <source>
        <strain evidence="2">SURF_46</strain>
    </source>
</reference>
<dbReference type="EMBL" id="QZJF01000017">
    <property type="protein sequence ID" value="RJR26959.1"/>
    <property type="molecule type" value="Genomic_DNA"/>
</dbReference>
<evidence type="ECO:0000256" key="1">
    <source>
        <dbReference type="SAM" id="Phobius"/>
    </source>
</evidence>
<keyword evidence="1" id="KW-0472">Membrane</keyword>
<sequence>MFDLLKKTYNNIENIRGKKLVYTLFGVFVSFVFIGILIGYYRETRLNGNEAVPTEIISENVNEDVSYEGIVRYIGDGFYTDDGISYVLTDISGNEIILLKATDDKLTIVEGLSVEAVGRLGKTQDGQNEVLFVKELLFKNATD</sequence>
<organism evidence="2 3">
    <name type="scientific">candidate division WWE3 bacterium</name>
    <dbReference type="NCBI Taxonomy" id="2053526"/>
    <lineage>
        <taxon>Bacteria</taxon>
        <taxon>Katanobacteria</taxon>
    </lineage>
</organism>
<feature type="transmembrane region" description="Helical" evidence="1">
    <location>
        <begin position="20"/>
        <end position="41"/>
    </location>
</feature>
<dbReference type="AlphaFoldDB" id="A0A3A4ZCI1"/>
<gene>
    <name evidence="2" type="ORF">C4561_04250</name>
</gene>
<evidence type="ECO:0000313" key="3">
    <source>
        <dbReference type="Proteomes" id="UP000265540"/>
    </source>
</evidence>
<evidence type="ECO:0000313" key="2">
    <source>
        <dbReference type="EMBL" id="RJR26959.1"/>
    </source>
</evidence>
<accession>A0A3A4ZCI1</accession>
<proteinExistence type="predicted"/>
<keyword evidence="1" id="KW-1133">Transmembrane helix</keyword>
<comment type="caution">
    <text evidence="2">The sequence shown here is derived from an EMBL/GenBank/DDBJ whole genome shotgun (WGS) entry which is preliminary data.</text>
</comment>